<keyword evidence="4 6" id="KW-1133">Transmembrane helix</keyword>
<keyword evidence="3 6" id="KW-0812">Transmembrane</keyword>
<reference evidence="8 9" key="1">
    <citation type="submission" date="2019-09" db="EMBL/GenBank/DDBJ databases">
        <title>Genome sequencing of strain KACC 19322.</title>
        <authorList>
            <person name="Heo J."/>
            <person name="Kim S.-J."/>
            <person name="Kim J.-S."/>
            <person name="Hong S.-B."/>
            <person name="Kwon S.-W."/>
        </authorList>
    </citation>
    <scope>NUCLEOTIDE SEQUENCE [LARGE SCALE GENOMIC DNA]</scope>
    <source>
        <strain evidence="8 9">KACC 19322</strain>
    </source>
</reference>
<dbReference type="AlphaFoldDB" id="A0A5C1Y7M1"/>
<dbReference type="EMBL" id="CP043504">
    <property type="protein sequence ID" value="QEO09398.1"/>
    <property type="molecule type" value="Genomic_DNA"/>
</dbReference>
<organism evidence="8 9">
    <name type="scientific">Protaetiibacter larvae</name>
    <dbReference type="NCBI Taxonomy" id="2592654"/>
    <lineage>
        <taxon>Bacteria</taxon>
        <taxon>Bacillati</taxon>
        <taxon>Actinomycetota</taxon>
        <taxon>Actinomycetes</taxon>
        <taxon>Micrococcales</taxon>
        <taxon>Microbacteriaceae</taxon>
        <taxon>Protaetiibacter</taxon>
    </lineage>
</organism>
<dbReference type="GO" id="GO:0005886">
    <property type="term" value="C:plasma membrane"/>
    <property type="evidence" value="ECO:0007669"/>
    <property type="project" value="UniProtKB-SubCell"/>
</dbReference>
<comment type="subcellular location">
    <subcellularLocation>
        <location evidence="1">Cell membrane</location>
        <topology evidence="1">Multi-pass membrane protein</topology>
    </subcellularLocation>
</comment>
<dbReference type="Proteomes" id="UP000322159">
    <property type="component" value="Chromosome"/>
</dbReference>
<feature type="transmembrane region" description="Helical" evidence="6">
    <location>
        <begin position="12"/>
        <end position="32"/>
    </location>
</feature>
<evidence type="ECO:0000256" key="3">
    <source>
        <dbReference type="ARBA" id="ARBA00022692"/>
    </source>
</evidence>
<evidence type="ECO:0000256" key="6">
    <source>
        <dbReference type="SAM" id="Phobius"/>
    </source>
</evidence>
<dbReference type="OrthoDB" id="7596142at2"/>
<keyword evidence="9" id="KW-1185">Reference proteome</keyword>
<dbReference type="KEGG" id="lyk:FLP23_04860"/>
<name>A0A5C1Y7M1_9MICO</name>
<evidence type="ECO:0000256" key="1">
    <source>
        <dbReference type="ARBA" id="ARBA00004651"/>
    </source>
</evidence>
<keyword evidence="5 6" id="KW-0472">Membrane</keyword>
<feature type="transmembrane region" description="Helical" evidence="6">
    <location>
        <begin position="44"/>
        <end position="66"/>
    </location>
</feature>
<dbReference type="Pfam" id="PF13396">
    <property type="entry name" value="PLDc_N"/>
    <property type="match status" value="1"/>
</dbReference>
<protein>
    <submittedName>
        <fullName evidence="8">SHOCT domain-containing protein</fullName>
    </submittedName>
</protein>
<evidence type="ECO:0000313" key="9">
    <source>
        <dbReference type="Proteomes" id="UP000322159"/>
    </source>
</evidence>
<gene>
    <name evidence="8" type="ORF">FLP23_04860</name>
</gene>
<proteinExistence type="predicted"/>
<sequence>MDFFTWTATFIWWILEAFIFIATLLILFWILVDLFRDHTLGGGWKAVWLVVLLLLPLLGSLLYLIIRGKSISARASAQRAVVPEQDWRPAASRTPVDDIAKAKALLDAGTINQGEYDALKSKALGRQYFG</sequence>
<evidence type="ECO:0000313" key="8">
    <source>
        <dbReference type="EMBL" id="QEO09398.1"/>
    </source>
</evidence>
<feature type="domain" description="Cardiolipin synthase N-terminal" evidence="7">
    <location>
        <begin position="26"/>
        <end position="67"/>
    </location>
</feature>
<dbReference type="RefSeq" id="WP_149324821.1">
    <property type="nucleotide sequence ID" value="NZ_CP043504.1"/>
</dbReference>
<evidence type="ECO:0000256" key="2">
    <source>
        <dbReference type="ARBA" id="ARBA00022475"/>
    </source>
</evidence>
<evidence type="ECO:0000259" key="7">
    <source>
        <dbReference type="Pfam" id="PF13396"/>
    </source>
</evidence>
<evidence type="ECO:0000256" key="4">
    <source>
        <dbReference type="ARBA" id="ARBA00022989"/>
    </source>
</evidence>
<accession>A0A5C1Y7M1</accession>
<keyword evidence="2" id="KW-1003">Cell membrane</keyword>
<dbReference type="InterPro" id="IPR027379">
    <property type="entry name" value="CLS_N"/>
</dbReference>
<evidence type="ECO:0000256" key="5">
    <source>
        <dbReference type="ARBA" id="ARBA00023136"/>
    </source>
</evidence>